<accession>A0A4Y9IME6</accession>
<comment type="caution">
    <text evidence="1">The sequence shown here is derived from an EMBL/GenBank/DDBJ whole genome shotgun (WGS) entry which is preliminary data.</text>
</comment>
<dbReference type="RefSeq" id="WP_135105396.1">
    <property type="nucleotide sequence ID" value="NZ_JADGKW010000003.1"/>
</dbReference>
<evidence type="ECO:0000313" key="2">
    <source>
        <dbReference type="Proteomes" id="UP000298285"/>
    </source>
</evidence>
<gene>
    <name evidence="1" type="ORF">E4T88_10485</name>
</gene>
<sequence>MNIGVIAEGVSEQTIISYLLERYLGDVVVNPVEPEINNKGKQVGYGGWMNVLSVCCSEKFEKILSFNDFIVIQIDTDACEESGYDIKKTKGANIAKLQSEIYDEVKDRLLKSLSEGEFNKYKDNIIFAICIEEIECWLLPLYCTNNDKCKTTGCIDKLNQKLHAQGDGHIPEKDKNSPNAQKTYQKILKKLKKKRNIKDCSVHNYGFNRLILQLDSL</sequence>
<organism evidence="1 2">
    <name type="scientific">Dysgonomonas mossii</name>
    <dbReference type="NCBI Taxonomy" id="163665"/>
    <lineage>
        <taxon>Bacteria</taxon>
        <taxon>Pseudomonadati</taxon>
        <taxon>Bacteroidota</taxon>
        <taxon>Bacteroidia</taxon>
        <taxon>Bacteroidales</taxon>
        <taxon>Dysgonomonadaceae</taxon>
        <taxon>Dysgonomonas</taxon>
    </lineage>
</organism>
<dbReference type="EMBL" id="SPPK01000003">
    <property type="protein sequence ID" value="TFU89108.1"/>
    <property type="molecule type" value="Genomic_DNA"/>
</dbReference>
<evidence type="ECO:0000313" key="1">
    <source>
        <dbReference type="EMBL" id="TFU89108.1"/>
    </source>
</evidence>
<name>A0A4Y9IME6_9BACT</name>
<protein>
    <recommendedName>
        <fullName evidence="3">DUF4276 family protein</fullName>
    </recommendedName>
</protein>
<proteinExistence type="predicted"/>
<reference evidence="1 2" key="1">
    <citation type="submission" date="2019-03" db="EMBL/GenBank/DDBJ databases">
        <title>Diversity of the mouse oral microbiome.</title>
        <authorList>
            <person name="Joseph S."/>
            <person name="Aduse-Opoku J."/>
            <person name="Curtis M."/>
            <person name="Wade W."/>
            <person name="Hashim A."/>
        </authorList>
    </citation>
    <scope>NUCLEOTIDE SEQUENCE [LARGE SCALE GENOMIC DNA]</scope>
    <source>
        <strain evidence="1 2">P11</strain>
    </source>
</reference>
<dbReference type="Proteomes" id="UP000298285">
    <property type="component" value="Unassembled WGS sequence"/>
</dbReference>
<dbReference type="AlphaFoldDB" id="A0A4Y9IME6"/>
<evidence type="ECO:0008006" key="3">
    <source>
        <dbReference type="Google" id="ProtNLM"/>
    </source>
</evidence>
<dbReference type="OrthoDB" id="800002at2"/>